<dbReference type="Pfam" id="PF01965">
    <property type="entry name" value="DJ-1_PfpI"/>
    <property type="match status" value="1"/>
</dbReference>
<dbReference type="EC" id="3.2.-.-" evidence="4"/>
<organism evidence="4 5">
    <name type="scientific">Xenorhabdus innexi</name>
    <dbReference type="NCBI Taxonomy" id="290109"/>
    <lineage>
        <taxon>Bacteria</taxon>
        <taxon>Pseudomonadati</taxon>
        <taxon>Pseudomonadota</taxon>
        <taxon>Gammaproteobacteria</taxon>
        <taxon>Enterobacterales</taxon>
        <taxon>Morganellaceae</taxon>
        <taxon>Xenorhabdus</taxon>
    </lineage>
</organism>
<keyword evidence="4" id="KW-0378">Hydrolase</keyword>
<reference evidence="4" key="1">
    <citation type="submission" date="2016-12" db="EMBL/GenBank/DDBJ databases">
        <authorList>
            <person name="Song W.-J."/>
            <person name="Kurnit D.M."/>
        </authorList>
    </citation>
    <scope>NUCLEOTIDE SEQUENCE [LARGE SCALE GENOMIC DNA]</scope>
    <source>
        <strain evidence="4">HGB1681</strain>
    </source>
</reference>
<feature type="domain" description="DJ-1/PfpI" evidence="2">
    <location>
        <begin position="2"/>
        <end position="164"/>
    </location>
</feature>
<dbReference type="RefSeq" id="WP_099137601.1">
    <property type="nucleotide sequence ID" value="NZ_CAWNQC010000248.1"/>
</dbReference>
<evidence type="ECO:0000259" key="2">
    <source>
        <dbReference type="Pfam" id="PF01965"/>
    </source>
</evidence>
<evidence type="ECO:0000313" key="3">
    <source>
        <dbReference type="EMBL" id="PHM37931.1"/>
    </source>
</evidence>
<dbReference type="EMBL" id="FTLG01000204">
    <property type="protein sequence ID" value="SIP74237.1"/>
    <property type="molecule type" value="Genomic_DNA"/>
</dbReference>
<name>A0A1N6MZJ8_9GAMM</name>
<dbReference type="Proteomes" id="UP000224871">
    <property type="component" value="Unassembled WGS sequence"/>
</dbReference>
<sequence>MKKAIFFLLNDYADWEGAYLASRLSMTKEWLVETASLDKGICQSIGGFSIVIAYSLEEIPRDIDLCILIGGNSWNIENNELKNLINFYLTSGIIVGAICGAVDFLAKNGLLNNYQHTGNSQYIWNEYTEYRNGNNFIKKQSITDRNLITANGTAAIEFSEQILTALYSDKRAEIEKEHELFRIGYYNYCNKYGDPFV</sequence>
<dbReference type="InterPro" id="IPR029062">
    <property type="entry name" value="Class_I_gatase-like"/>
</dbReference>
<evidence type="ECO:0000256" key="1">
    <source>
        <dbReference type="SAM" id="Phobius"/>
    </source>
</evidence>
<dbReference type="PANTHER" id="PTHR48094">
    <property type="entry name" value="PROTEIN/NUCLEIC ACID DEGLYCASE DJ-1-RELATED"/>
    <property type="match status" value="1"/>
</dbReference>
<dbReference type="InterPro" id="IPR002818">
    <property type="entry name" value="DJ-1/PfpI"/>
</dbReference>
<gene>
    <name evidence="4" type="primary">ydeA</name>
    <name evidence="3" type="ORF">Xinn_00740</name>
    <name evidence="4" type="ORF">XIS1_600003</name>
</gene>
<reference evidence="3 6" key="3">
    <citation type="journal article" date="2017" name="Nat. Microbiol.">
        <title>Natural product diversity associated with the nematode symbionts Photorhabdus and Xenorhabdus.</title>
        <authorList>
            <person name="Tobias N.J."/>
            <person name="Wolff H."/>
            <person name="Djahanschiri B."/>
            <person name="Grundmann F."/>
            <person name="Kronenwerth M."/>
            <person name="Shi Y.M."/>
            <person name="Simonyi S."/>
            <person name="Grun P."/>
            <person name="Shapiro-Ilan D."/>
            <person name="Pidot S.J."/>
            <person name="Stinear T.P."/>
            <person name="Ebersberger I."/>
            <person name="Bode H.B."/>
        </authorList>
    </citation>
    <scope>NUCLEOTIDE SEQUENCE [LARGE SCALE GENOMIC DNA]</scope>
    <source>
        <strain evidence="3 6">DSM 16336</strain>
    </source>
</reference>
<dbReference type="AlphaFoldDB" id="A0A1N6MZJ8"/>
<dbReference type="Proteomes" id="UP000196435">
    <property type="component" value="Unassembled WGS sequence"/>
</dbReference>
<dbReference type="GO" id="GO:0005737">
    <property type="term" value="C:cytoplasm"/>
    <property type="evidence" value="ECO:0007669"/>
    <property type="project" value="TreeGrafter"/>
</dbReference>
<dbReference type="EMBL" id="NIBU01000005">
    <property type="protein sequence ID" value="PHM37931.1"/>
    <property type="molecule type" value="Genomic_DNA"/>
</dbReference>
<protein>
    <submittedName>
        <fullName evidence="3">Glutamine amidotransferase</fullName>
    </submittedName>
    <submittedName>
        <fullName evidence="4">Uncharacterized protease ydeA</fullName>
        <ecNumber evidence="4">3.2.-.-</ecNumber>
    </submittedName>
</protein>
<keyword evidence="1" id="KW-0472">Membrane</keyword>
<dbReference type="GO" id="GO:0016798">
    <property type="term" value="F:hydrolase activity, acting on glycosyl bonds"/>
    <property type="evidence" value="ECO:0007669"/>
    <property type="project" value="UniProtKB-KW"/>
</dbReference>
<dbReference type="PANTHER" id="PTHR48094:SF19">
    <property type="entry name" value="DJ-1_PFPI DOMAIN-CONTAINING PROTEIN"/>
    <property type="match status" value="1"/>
</dbReference>
<evidence type="ECO:0000313" key="5">
    <source>
        <dbReference type="Proteomes" id="UP000196435"/>
    </source>
</evidence>
<dbReference type="GO" id="GO:0008233">
    <property type="term" value="F:peptidase activity"/>
    <property type="evidence" value="ECO:0007669"/>
    <property type="project" value="UniProtKB-KW"/>
</dbReference>
<reference evidence="5" key="2">
    <citation type="submission" date="2016-12" db="EMBL/GenBank/DDBJ databases">
        <authorList>
            <person name="Gaudriault S."/>
        </authorList>
    </citation>
    <scope>NUCLEOTIDE SEQUENCE [LARGE SCALE GENOMIC DNA]</scope>
    <source>
        <strain evidence="5">HGB1681 (deposited as PTA-6826 in the American Type Culture Collection)</strain>
    </source>
</reference>
<feature type="transmembrane region" description="Helical" evidence="1">
    <location>
        <begin position="85"/>
        <end position="106"/>
    </location>
</feature>
<accession>A0A1N6MZJ8</accession>
<keyword evidence="1" id="KW-1133">Transmembrane helix</keyword>
<dbReference type="Gene3D" id="3.40.50.880">
    <property type="match status" value="1"/>
</dbReference>
<dbReference type="OrthoDB" id="8030967at2"/>
<dbReference type="SUPFAM" id="SSF52317">
    <property type="entry name" value="Class I glutamine amidotransferase-like"/>
    <property type="match status" value="1"/>
</dbReference>
<keyword evidence="3" id="KW-0315">Glutamine amidotransferase</keyword>
<keyword evidence="6" id="KW-1185">Reference proteome</keyword>
<evidence type="ECO:0000313" key="6">
    <source>
        <dbReference type="Proteomes" id="UP000224871"/>
    </source>
</evidence>
<keyword evidence="4" id="KW-0645">Protease</keyword>
<evidence type="ECO:0000313" key="4">
    <source>
        <dbReference type="EMBL" id="SIP74237.1"/>
    </source>
</evidence>
<keyword evidence="1" id="KW-0812">Transmembrane</keyword>
<dbReference type="InterPro" id="IPR050325">
    <property type="entry name" value="Prot/Nucl_acid_deglycase"/>
</dbReference>
<dbReference type="GO" id="GO:0006508">
    <property type="term" value="P:proteolysis"/>
    <property type="evidence" value="ECO:0007669"/>
    <property type="project" value="UniProtKB-KW"/>
</dbReference>
<proteinExistence type="predicted"/>
<keyword evidence="4" id="KW-0326">Glycosidase</keyword>